<keyword evidence="8" id="KW-0472">Membrane</keyword>
<dbReference type="GO" id="GO:0009297">
    <property type="term" value="P:pilus assembly"/>
    <property type="evidence" value="ECO:0007669"/>
    <property type="project" value="InterPro"/>
</dbReference>
<dbReference type="GO" id="GO:0009279">
    <property type="term" value="C:cell outer membrane"/>
    <property type="evidence" value="ECO:0007669"/>
    <property type="project" value="UniProtKB-SubCell"/>
</dbReference>
<comment type="subcellular location">
    <subcellularLocation>
        <location evidence="1">Cell outer membrane</location>
        <topology evidence="1">Multi-pass membrane protein</topology>
    </subcellularLocation>
</comment>
<gene>
    <name evidence="13" type="ORF">M992_2851</name>
</gene>
<dbReference type="InterPro" id="IPR037224">
    <property type="entry name" value="PapC_N_sf"/>
</dbReference>
<dbReference type="PANTHER" id="PTHR30451:SF21">
    <property type="entry name" value="FIMBRIAL USHER DOMAIN-CONTAINING PROTEIN YDET-RELATED"/>
    <property type="match status" value="1"/>
</dbReference>
<dbReference type="Gene3D" id="3.10.20.410">
    <property type="match status" value="1"/>
</dbReference>
<evidence type="ECO:0000256" key="4">
    <source>
        <dbReference type="ARBA" id="ARBA00022452"/>
    </source>
</evidence>
<evidence type="ECO:0000256" key="2">
    <source>
        <dbReference type="ARBA" id="ARBA00008064"/>
    </source>
</evidence>
<evidence type="ECO:0000256" key="7">
    <source>
        <dbReference type="ARBA" id="ARBA00022729"/>
    </source>
</evidence>
<protein>
    <submittedName>
        <fullName evidence="13">PefC family protein</fullName>
    </submittedName>
</protein>
<dbReference type="Pfam" id="PF00577">
    <property type="entry name" value="Usher"/>
    <property type="match status" value="1"/>
</dbReference>
<dbReference type="InterPro" id="IPR043142">
    <property type="entry name" value="PapC-like_C_sf"/>
</dbReference>
<proteinExistence type="inferred from homology"/>
<dbReference type="OrthoDB" id="6554712at2"/>
<dbReference type="Pfam" id="PF13953">
    <property type="entry name" value="PapC_C"/>
    <property type="match status" value="1"/>
</dbReference>
<evidence type="ECO:0000256" key="8">
    <source>
        <dbReference type="ARBA" id="ARBA00023136"/>
    </source>
</evidence>
<dbReference type="Proteomes" id="UP000053226">
    <property type="component" value="Unassembled WGS sequence"/>
</dbReference>
<keyword evidence="4" id="KW-1134">Transmembrane beta strand</keyword>
<dbReference type="InterPro" id="IPR000015">
    <property type="entry name" value="Fimb_usher"/>
</dbReference>
<evidence type="ECO:0000256" key="10">
    <source>
        <dbReference type="SAM" id="SignalP"/>
    </source>
</evidence>
<dbReference type="InterPro" id="IPR042186">
    <property type="entry name" value="FimD_plug_dom"/>
</dbReference>
<organism evidence="13 14">
    <name type="scientific">Moellerella wisconsensis ATCC 35017</name>
    <dbReference type="NCBI Taxonomy" id="1354267"/>
    <lineage>
        <taxon>Bacteria</taxon>
        <taxon>Pseudomonadati</taxon>
        <taxon>Pseudomonadota</taxon>
        <taxon>Gammaproteobacteria</taxon>
        <taxon>Enterobacterales</taxon>
        <taxon>Morganellaceae</taxon>
        <taxon>Moellerella</taxon>
    </lineage>
</organism>
<dbReference type="InterPro" id="IPR025949">
    <property type="entry name" value="PapC-like_C"/>
</dbReference>
<dbReference type="AlphaFoldDB" id="A0A0N0I962"/>
<comment type="similarity">
    <text evidence="2">Belongs to the fimbrial export usher family.</text>
</comment>
<evidence type="ECO:0000256" key="9">
    <source>
        <dbReference type="ARBA" id="ARBA00023237"/>
    </source>
</evidence>
<feature type="domain" description="PapC N-terminal" evidence="12">
    <location>
        <begin position="25"/>
        <end position="157"/>
    </location>
</feature>
<dbReference type="GO" id="GO:0015473">
    <property type="term" value="F:fimbrial usher porin activity"/>
    <property type="evidence" value="ECO:0007669"/>
    <property type="project" value="InterPro"/>
</dbReference>
<dbReference type="Gene3D" id="2.60.40.3110">
    <property type="match status" value="1"/>
</dbReference>
<accession>A0A0N0I962</accession>
<dbReference type="RefSeq" id="WP_053909182.1">
    <property type="nucleotide sequence ID" value="NZ_CAWMUS010000030.1"/>
</dbReference>
<comment type="caution">
    <text evidence="13">The sequence shown here is derived from an EMBL/GenBank/DDBJ whole genome shotgun (WGS) entry which is preliminary data.</text>
</comment>
<dbReference type="EMBL" id="LGAA01000030">
    <property type="protein sequence ID" value="KPD01770.1"/>
    <property type="molecule type" value="Genomic_DNA"/>
</dbReference>
<dbReference type="PANTHER" id="PTHR30451">
    <property type="entry name" value="OUTER MEMBRANE USHER PROTEIN"/>
    <property type="match status" value="1"/>
</dbReference>
<evidence type="ECO:0000259" key="12">
    <source>
        <dbReference type="Pfam" id="PF13954"/>
    </source>
</evidence>
<keyword evidence="14" id="KW-1185">Reference proteome</keyword>
<dbReference type="InterPro" id="IPR025885">
    <property type="entry name" value="PapC_N"/>
</dbReference>
<keyword evidence="5" id="KW-1029">Fimbrium biogenesis</keyword>
<evidence type="ECO:0000256" key="5">
    <source>
        <dbReference type="ARBA" id="ARBA00022558"/>
    </source>
</evidence>
<keyword evidence="7 10" id="KW-0732">Signal</keyword>
<evidence type="ECO:0000313" key="13">
    <source>
        <dbReference type="EMBL" id="KPD01770.1"/>
    </source>
</evidence>
<keyword evidence="6" id="KW-0812">Transmembrane</keyword>
<dbReference type="NCBIfam" id="NF011760">
    <property type="entry name" value="PRK15213.1"/>
    <property type="match status" value="1"/>
</dbReference>
<reference evidence="13 14" key="1">
    <citation type="submission" date="2015-07" db="EMBL/GenBank/DDBJ databases">
        <title>ATOL: Assembling a taxonomically balanced genome-scale reconstruction of the evolutionary history of the Enterobacteriaceae.</title>
        <authorList>
            <person name="Plunkett G.III."/>
            <person name="Neeno-Eckwall E.C."/>
            <person name="Glasner J.D."/>
            <person name="Perna N.T."/>
        </authorList>
    </citation>
    <scope>NUCLEOTIDE SEQUENCE [LARGE SCALE GENOMIC DNA]</scope>
    <source>
        <strain evidence="13 14">ATCC 35017</strain>
    </source>
</reference>
<feature type="chain" id="PRO_5005851086" evidence="10">
    <location>
        <begin position="23"/>
        <end position="791"/>
    </location>
</feature>
<feature type="domain" description="PapC-like C-terminal" evidence="11">
    <location>
        <begin position="716"/>
        <end position="775"/>
    </location>
</feature>
<name>A0A0N0I962_9GAMM</name>
<sequence>MRLKPINAFMLSLLVSPFYVSADLNMDFLHGGVQPQAASVFDENVKYPAGHYIVEVIFNRRAMNRKELIILPEDKENLCLNKDWITALGLPINLTSFAEYFHPERNCYEISRFPGAQVIFDNTKQTLSLSVPQIALDTTKNQQEWDYGITGLKVNYSGYVSKTSSSQAQAYGDIDLYSNLGRWVAYIRSSYSKDSGSETSEATVSTAIKSIQGSFIVGKTLTALSILPNFVFYGMAIRSERDMRPWEMRGYAPVISGVVNSNAKITISQNGYILSSQVVPAGAYQLKDISPVSSGNITVTVEEDNGTKTVRYYPVATLPSLLRANELDYNIAIGEREIANNRENRLFFLGSFDYGLTHFTFHAAGILHNDYKSAGLGASKDLGQFGALSFNLNTAISTFQKQTATQSEAKQSGISYMLKYANSLTDNTNLQLLAYRYTGKNYVDFNEFNPDALYHRSNRKERYETILSQNFDNSFVSVSGWIQTYRNKISNEVGANVTYNTTLKGIDLSLSADYQKLNDYDRDNYMLSIGVNIPFSVFDKNHFWTNSVNYDRNTKTSFNSGVSGSINEHINYSVNTNKDRDNWSNSAYFGIDQPLINTGVAISQTKRQTTGSINASGSLLATQETGLLFSHIRRDTVAIANIRDLDNITFNDSPPTDKKGNTVIGISPYIENNIKINTEEIPNNVELLDSVQNFVPTDKAIIYREFKYATIHRYILRLKKHKGEFVSAGSSVRNEKNEYVGFVSNGGVLLLNLLNKPNTLFVLSPKGESCTLNMQHIESNENKIMEIECNE</sequence>
<feature type="signal peptide" evidence="10">
    <location>
        <begin position="1"/>
        <end position="22"/>
    </location>
</feature>
<evidence type="ECO:0000313" key="14">
    <source>
        <dbReference type="Proteomes" id="UP000053226"/>
    </source>
</evidence>
<dbReference type="Gene3D" id="2.60.40.2610">
    <property type="entry name" value="Outer membrane usher protein FimD, plug domain"/>
    <property type="match status" value="1"/>
</dbReference>
<dbReference type="Pfam" id="PF13954">
    <property type="entry name" value="PapC_N"/>
    <property type="match status" value="1"/>
</dbReference>
<keyword evidence="3" id="KW-0813">Transport</keyword>
<dbReference type="Gene3D" id="2.60.40.2070">
    <property type="match status" value="1"/>
</dbReference>
<evidence type="ECO:0000259" key="11">
    <source>
        <dbReference type="Pfam" id="PF13953"/>
    </source>
</evidence>
<evidence type="ECO:0000256" key="3">
    <source>
        <dbReference type="ARBA" id="ARBA00022448"/>
    </source>
</evidence>
<evidence type="ECO:0000256" key="1">
    <source>
        <dbReference type="ARBA" id="ARBA00004571"/>
    </source>
</evidence>
<keyword evidence="9" id="KW-0998">Cell outer membrane</keyword>
<dbReference type="SUPFAM" id="SSF141729">
    <property type="entry name" value="FimD N-terminal domain-like"/>
    <property type="match status" value="1"/>
</dbReference>
<evidence type="ECO:0000256" key="6">
    <source>
        <dbReference type="ARBA" id="ARBA00022692"/>
    </source>
</evidence>